<evidence type="ECO:0000256" key="1">
    <source>
        <dbReference type="SAM" id="MobiDB-lite"/>
    </source>
</evidence>
<proteinExistence type="predicted"/>
<feature type="region of interest" description="Disordered" evidence="1">
    <location>
        <begin position="373"/>
        <end position="454"/>
    </location>
</feature>
<feature type="compositionally biased region" description="Basic and acidic residues" evidence="1">
    <location>
        <begin position="574"/>
        <end position="589"/>
    </location>
</feature>
<feature type="region of interest" description="Disordered" evidence="1">
    <location>
        <begin position="520"/>
        <end position="603"/>
    </location>
</feature>
<feature type="compositionally biased region" description="Low complexity" evidence="1">
    <location>
        <begin position="987"/>
        <end position="1002"/>
    </location>
</feature>
<reference evidence="2" key="1">
    <citation type="submission" date="2013-12" db="EMBL/GenBank/DDBJ databases">
        <title>The Genome Sequence of Aphanomyces astaci APO3.</title>
        <authorList>
            <consortium name="The Broad Institute Genomics Platform"/>
            <person name="Russ C."/>
            <person name="Tyler B."/>
            <person name="van West P."/>
            <person name="Dieguez-Uribeondo J."/>
            <person name="Young S.K."/>
            <person name="Zeng Q."/>
            <person name="Gargeya S."/>
            <person name="Fitzgerald M."/>
            <person name="Abouelleil A."/>
            <person name="Alvarado L."/>
            <person name="Chapman S.B."/>
            <person name="Gainer-Dewar J."/>
            <person name="Goldberg J."/>
            <person name="Griggs A."/>
            <person name="Gujja S."/>
            <person name="Hansen M."/>
            <person name="Howarth C."/>
            <person name="Imamovic A."/>
            <person name="Ireland A."/>
            <person name="Larimer J."/>
            <person name="McCowan C."/>
            <person name="Murphy C."/>
            <person name="Pearson M."/>
            <person name="Poon T.W."/>
            <person name="Priest M."/>
            <person name="Roberts A."/>
            <person name="Saif S."/>
            <person name="Shea T."/>
            <person name="Sykes S."/>
            <person name="Wortman J."/>
            <person name="Nusbaum C."/>
            <person name="Birren B."/>
        </authorList>
    </citation>
    <scope>NUCLEOTIDE SEQUENCE [LARGE SCALE GENOMIC DNA]</scope>
    <source>
        <strain evidence="2">APO3</strain>
    </source>
</reference>
<feature type="compositionally biased region" description="Pro residues" evidence="1">
    <location>
        <begin position="826"/>
        <end position="837"/>
    </location>
</feature>
<dbReference type="GeneID" id="20812780"/>
<protein>
    <submittedName>
        <fullName evidence="2">Uncharacterized protein</fullName>
    </submittedName>
</protein>
<feature type="compositionally biased region" description="Low complexity" evidence="1">
    <location>
        <begin position="928"/>
        <end position="947"/>
    </location>
</feature>
<dbReference type="OrthoDB" id="79879at2759"/>
<feature type="region of interest" description="Disordered" evidence="1">
    <location>
        <begin position="873"/>
        <end position="1010"/>
    </location>
</feature>
<feature type="region of interest" description="Disordered" evidence="1">
    <location>
        <begin position="271"/>
        <end position="299"/>
    </location>
</feature>
<feature type="compositionally biased region" description="Basic and acidic residues" evidence="1">
    <location>
        <begin position="289"/>
        <end position="298"/>
    </location>
</feature>
<dbReference type="AlphaFoldDB" id="W4G4M7"/>
<evidence type="ECO:0000313" key="2">
    <source>
        <dbReference type="EMBL" id="ETV74657.1"/>
    </source>
</evidence>
<feature type="compositionally biased region" description="Basic residues" evidence="1">
    <location>
        <begin position="948"/>
        <end position="957"/>
    </location>
</feature>
<gene>
    <name evidence="2" type="ORF">H257_10784</name>
</gene>
<feature type="region of interest" description="Disordered" evidence="1">
    <location>
        <begin position="820"/>
        <end position="840"/>
    </location>
</feature>
<accession>W4G4M7</accession>
<feature type="compositionally biased region" description="Polar residues" evidence="1">
    <location>
        <begin position="373"/>
        <end position="399"/>
    </location>
</feature>
<feature type="compositionally biased region" description="Polar residues" evidence="1">
    <location>
        <begin position="547"/>
        <end position="556"/>
    </location>
</feature>
<name>W4G4M7_APHAT</name>
<feature type="compositionally biased region" description="Basic and acidic residues" evidence="1">
    <location>
        <begin position="480"/>
        <end position="493"/>
    </location>
</feature>
<feature type="compositionally biased region" description="Basic and acidic residues" evidence="1">
    <location>
        <begin position="535"/>
        <end position="546"/>
    </location>
</feature>
<feature type="region of interest" description="Disordered" evidence="1">
    <location>
        <begin position="468"/>
        <end position="496"/>
    </location>
</feature>
<feature type="compositionally biased region" description="Low complexity" evidence="1">
    <location>
        <begin position="877"/>
        <end position="908"/>
    </location>
</feature>
<dbReference type="VEuPathDB" id="FungiDB:H257_10784"/>
<dbReference type="RefSeq" id="XP_009835744.1">
    <property type="nucleotide sequence ID" value="XM_009837442.1"/>
</dbReference>
<dbReference type="EMBL" id="KI913143">
    <property type="protein sequence ID" value="ETV74657.1"/>
    <property type="molecule type" value="Genomic_DNA"/>
</dbReference>
<organism evidence="2">
    <name type="scientific">Aphanomyces astaci</name>
    <name type="common">Crayfish plague agent</name>
    <dbReference type="NCBI Taxonomy" id="112090"/>
    <lineage>
        <taxon>Eukaryota</taxon>
        <taxon>Sar</taxon>
        <taxon>Stramenopiles</taxon>
        <taxon>Oomycota</taxon>
        <taxon>Saprolegniomycetes</taxon>
        <taxon>Saprolegniales</taxon>
        <taxon>Verrucalvaceae</taxon>
        <taxon>Aphanomyces</taxon>
    </lineage>
</organism>
<feature type="compositionally biased region" description="Low complexity" evidence="1">
    <location>
        <begin position="958"/>
        <end position="971"/>
    </location>
</feature>
<feature type="region of interest" description="Disordered" evidence="1">
    <location>
        <begin position="700"/>
        <end position="731"/>
    </location>
</feature>
<feature type="compositionally biased region" description="Low complexity" evidence="1">
    <location>
        <begin position="408"/>
        <end position="421"/>
    </location>
</feature>
<feature type="compositionally biased region" description="Pro residues" evidence="1">
    <location>
        <begin position="276"/>
        <end position="288"/>
    </location>
</feature>
<sequence length="1010" mass="109156">MEGSHRLACVDSLLALLERETKLQTNGDDAIGSTRKQQECLSVCGHFVELACSHALWSVQAKDDRPAWSLLGKSKALLDLHSNSIGQRPVHDTVHITWLELRLRVAKQLGAVSRRIDAMDETMKYVYEAMAIEYTLFDVFSADKHSRDRVLRHRTSIAKAHMQIADFFASVHEHSAAAVNAQHAASMLFEGLVVWTKLAPAAQDTTVRDRVAGKLALALHNYGAELEHLDESSNALQAYRKAYEVSAACFGKDHDNTKTMGRTLQSFSMALKEGPLSPPPKKCPSPPRTPHDKQDRWRSSTIWPALLKRLHENYTDDVITFDLSPPKKPPKQSGPVSTAKPKPPLVIANPMTSMFAPKNVTYAPVLLHREVVTRSTDAPTKQQRPATAKSPWNKTSPPKDSSPYAFNPRHPVVAAARPPLASFDATPHRPKTAGLIKRTTTTPGQPSPRLQMGSITKPFVAVPVYGNGDLAAPDPIPRGTDARDGLRIPQRDTLEDDETVPTPVAKLHATLKLAEAMAVEDEMHEPSSARSKLLAKREQRMRERRPSATSQMTSSLDAMHCADSDMDSTGTINHDIRDDDKPSASDQHSDTTGAHRAHPEMNEASSANARLEIARQLSEQVLGSVLRAASSPDKGAGAVCGPTKASLTPLAAHHADKGSPICSEDNQGPMELPPVATSHDFVRQLSHRVVEFVFESLSPTNAAQKPPHPSELAVEEGPKLPPPSLSPTPRRLPTLDNIDLAPATMTAFMAPPQSLWRTRTNSCDCSIDLEAVASAVESQHLNSLVVSLTCTPDEGFLIEVDPSFIPGDFLQNATTAPHSLPTVCYDPPPDTNDPSPPESHLHMLARQFTSRVCHAAVQSLVRVDSLESDADTALLTPSSSRHSPSTESPDSLGLASPPSTSSVTVTTTDESPMSPARSSRSRRRRRSTSSSSSSSSSSTTSSSSSSRSRSRSSRSRSHVSLLSSSSSSTSTDTIECDRSSPTIRSGPTSDATSLPSSSTTSNPPVPPLSP</sequence>
<feature type="region of interest" description="Disordered" evidence="1">
    <location>
        <begin position="321"/>
        <end position="344"/>
    </location>
</feature>